<evidence type="ECO:0000256" key="2">
    <source>
        <dbReference type="ARBA" id="ARBA00022763"/>
    </source>
</evidence>
<feature type="region of interest" description="Disordered" evidence="5">
    <location>
        <begin position="685"/>
        <end position="1008"/>
    </location>
</feature>
<feature type="region of interest" description="Disordered" evidence="5">
    <location>
        <begin position="200"/>
        <end position="317"/>
    </location>
</feature>
<feature type="domain" description="DNA endonuclease activator Ctp1 C-terminal" evidence="6">
    <location>
        <begin position="1076"/>
        <end position="1162"/>
    </location>
</feature>
<feature type="compositionally biased region" description="Basic and acidic residues" evidence="5">
    <location>
        <begin position="200"/>
        <end position="237"/>
    </location>
</feature>
<evidence type="ECO:0000256" key="3">
    <source>
        <dbReference type="ARBA" id="ARBA00023242"/>
    </source>
</evidence>
<organism evidence="7 8">
    <name type="scientific">Rhodotorula paludigena</name>
    <dbReference type="NCBI Taxonomy" id="86838"/>
    <lineage>
        <taxon>Eukaryota</taxon>
        <taxon>Fungi</taxon>
        <taxon>Dikarya</taxon>
        <taxon>Basidiomycota</taxon>
        <taxon>Pucciniomycotina</taxon>
        <taxon>Microbotryomycetes</taxon>
        <taxon>Sporidiobolales</taxon>
        <taxon>Sporidiobolaceae</taxon>
        <taxon>Rhodotorula</taxon>
    </lineage>
</organism>
<evidence type="ECO:0000256" key="5">
    <source>
        <dbReference type="SAM" id="MobiDB-lite"/>
    </source>
</evidence>
<keyword evidence="3" id="KW-0539">Nucleus</keyword>
<feature type="coiled-coil region" evidence="4">
    <location>
        <begin position="462"/>
        <end position="489"/>
    </location>
</feature>
<keyword evidence="8" id="KW-1185">Reference proteome</keyword>
<feature type="compositionally biased region" description="Basic and acidic residues" evidence="5">
    <location>
        <begin position="1040"/>
        <end position="1050"/>
    </location>
</feature>
<dbReference type="EMBL" id="BQKY01000003">
    <property type="protein sequence ID" value="GJN88794.1"/>
    <property type="molecule type" value="Genomic_DNA"/>
</dbReference>
<feature type="compositionally biased region" description="Low complexity" evidence="5">
    <location>
        <begin position="252"/>
        <end position="265"/>
    </location>
</feature>
<feature type="compositionally biased region" description="Basic and acidic residues" evidence="5">
    <location>
        <begin position="867"/>
        <end position="876"/>
    </location>
</feature>
<accession>A0AAV5GE45</accession>
<feature type="compositionally biased region" description="Low complexity" evidence="5">
    <location>
        <begin position="725"/>
        <end position="742"/>
    </location>
</feature>
<dbReference type="GO" id="GO:0006281">
    <property type="term" value="P:DNA repair"/>
    <property type="evidence" value="ECO:0007669"/>
    <property type="project" value="InterPro"/>
</dbReference>
<evidence type="ECO:0000313" key="8">
    <source>
        <dbReference type="Proteomes" id="UP001342314"/>
    </source>
</evidence>
<comment type="subcellular location">
    <subcellularLocation>
        <location evidence="1">Nucleus</location>
    </subcellularLocation>
</comment>
<feature type="compositionally biased region" description="Low complexity" evidence="5">
    <location>
        <begin position="844"/>
        <end position="856"/>
    </location>
</feature>
<dbReference type="Proteomes" id="UP001342314">
    <property type="component" value="Unassembled WGS sequence"/>
</dbReference>
<feature type="region of interest" description="Disordered" evidence="5">
    <location>
        <begin position="1"/>
        <end position="26"/>
    </location>
</feature>
<feature type="region of interest" description="Disordered" evidence="5">
    <location>
        <begin position="1126"/>
        <end position="1159"/>
    </location>
</feature>
<evidence type="ECO:0000256" key="4">
    <source>
        <dbReference type="SAM" id="Coils"/>
    </source>
</evidence>
<feature type="compositionally biased region" description="Basic residues" evidence="5">
    <location>
        <begin position="621"/>
        <end position="637"/>
    </location>
</feature>
<feature type="compositionally biased region" description="Low complexity" evidence="5">
    <location>
        <begin position="974"/>
        <end position="994"/>
    </location>
</feature>
<evidence type="ECO:0000256" key="1">
    <source>
        <dbReference type="ARBA" id="ARBA00004123"/>
    </source>
</evidence>
<comment type="caution">
    <text evidence="7">The sequence shown here is derived from an EMBL/GenBank/DDBJ whole genome shotgun (WGS) entry which is preliminary data.</text>
</comment>
<feature type="compositionally biased region" description="Low complexity" evidence="5">
    <location>
        <begin position="536"/>
        <end position="547"/>
    </location>
</feature>
<gene>
    <name evidence="7" type="ORF">Rhopal_001764-T1</name>
</gene>
<name>A0AAV5GE45_9BASI</name>
<dbReference type="AlphaFoldDB" id="A0AAV5GE45"/>
<feature type="region of interest" description="Disordered" evidence="5">
    <location>
        <begin position="1040"/>
        <end position="1075"/>
    </location>
</feature>
<keyword evidence="4" id="KW-0175">Coiled coil</keyword>
<dbReference type="InterPro" id="IPR013882">
    <property type="entry name" value="Ctp1_C"/>
</dbReference>
<evidence type="ECO:0000313" key="7">
    <source>
        <dbReference type="EMBL" id="GJN88794.1"/>
    </source>
</evidence>
<sequence length="1200" mass="129332">MATAASPRSLRPSRSPSPDQDVNDRQERLTALVHVLGFPSLDDLEDFVFLHGAARVVPLAQRDTLPLEETQTQAPAAAAAATAATADINDRHARRHQERRVENAQLRRDLAQAQQALEWTRNELAKSKETSEGLVKDKQRLLDLVESLKRAPAPRANAPSGSSASSQAGMPIDVELANCWDEISALEASNAALEEELRRVQSERDERAAEVEAHRIGREEEMRRADAAEAAHDELKSKLSSLLGDGDKTSSSKRSAAGPASPAARLDFFGPSSRAERASPSERRASSTFAPNSSATVIAQPLRSPSGSDVATPTPAVPAPPLPTAIAAAPSATQRTGPALVHPRVVAISSVPPSISTSPSSATTTSVSQTKAREQVNLYPRLLDSYRAQLRTLDDRLDQLCTHDEFVAGLDPARASALRTQLGPRPHVDEDELRRLRDDAAYPSQLPATAEARKAFARSGELPRLYAELEQKESELGQLNERLKQWMKRATKACKQLFSEGTGGEANGTPQAGEAAGKKRAASAAKFEAMVAQSAAAAQAPSSTARQPVKKRRRVSKDGSETPAPIVALKLEHAQPLPSAARHATPTPAALVSPRKAASPSKAGGGVGSTPPRLGSSPRTSSKKKRWNLHSPTKRSGIKSPGIKKQLWRAMSDEADADAPPKSAILVEETQVPAPVVLRPLAPVHSAAPPAPVQRLSSEADRESSTWEPEPDTLRTEQASSQGLAQSRRGSLGAAARSSSRSPQKPLPRRSASIAPRAGRQHAPPVAAMAQDDPFVDHAPATSPGGPQQVEQKPEHLPLRPSPNSRTSARKGSVSAAQEPLAPLSARDDSPISSPSQRHSLEMPPSAQPNSRSRPSAAPPGSPSPQKRADRSEAKGKLAPPAPGLSDEDDEAEVEPFRRELRFFGALGTPPLSPDAALAKKEVKKEKGKKRASAAVEDEQEAVAAVKTEEPDVGGINDGAIASPRPAKKRRSKQASQLQARASRAAAAAAASKLDTPEPLDSDSLAADPVARLGLDQHYNMPPYPDDKREAQKWLKEYQKRRRLDADQQRAAKKRAAAASGSKRHVEAKPEHGGFYKETVRNKAERQKMLAEPCTECKNYFERAGKPVECKHVEGEPTWTKKYLDQRHEQQDRLQANGRHRVAQPTDKEPPDYWQFGIPSSNEVADINRRAKAQNDERRAYQETEALRANGAFRYRDDGA</sequence>
<feature type="compositionally biased region" description="Basic and acidic residues" evidence="5">
    <location>
        <begin position="274"/>
        <end position="285"/>
    </location>
</feature>
<evidence type="ECO:0000259" key="6">
    <source>
        <dbReference type="Pfam" id="PF08573"/>
    </source>
</evidence>
<dbReference type="GO" id="GO:0005634">
    <property type="term" value="C:nucleus"/>
    <property type="evidence" value="ECO:0007669"/>
    <property type="project" value="UniProtKB-SubCell"/>
</dbReference>
<proteinExistence type="predicted"/>
<feature type="region of interest" description="Disordered" evidence="5">
    <location>
        <begin position="577"/>
        <end position="659"/>
    </location>
</feature>
<feature type="region of interest" description="Disordered" evidence="5">
    <location>
        <begin position="536"/>
        <end position="563"/>
    </location>
</feature>
<keyword evidence="2" id="KW-0227">DNA damage</keyword>
<feature type="coiled-coil region" evidence="4">
    <location>
        <begin position="94"/>
        <end position="130"/>
    </location>
</feature>
<protein>
    <recommendedName>
        <fullName evidence="6">DNA endonuclease activator Ctp1 C-terminal domain-containing protein</fullName>
    </recommendedName>
</protein>
<feature type="compositionally biased region" description="Low complexity" evidence="5">
    <location>
        <begin position="1"/>
        <end position="18"/>
    </location>
</feature>
<reference evidence="7 8" key="1">
    <citation type="submission" date="2021-12" db="EMBL/GenBank/DDBJ databases">
        <title>High titer production of polyol ester of fatty acids by Rhodotorula paludigena BS15 towards product separation-free biomass refinery.</title>
        <authorList>
            <person name="Mano J."/>
            <person name="Ono H."/>
            <person name="Tanaka T."/>
            <person name="Naito K."/>
            <person name="Sushida H."/>
            <person name="Ike M."/>
            <person name="Tokuyasu K."/>
            <person name="Kitaoka M."/>
        </authorList>
    </citation>
    <scope>NUCLEOTIDE SEQUENCE [LARGE SCALE GENOMIC DNA]</scope>
    <source>
        <strain evidence="7 8">BS15</strain>
    </source>
</reference>
<feature type="compositionally biased region" description="Basic and acidic residues" evidence="5">
    <location>
        <begin position="1064"/>
        <end position="1075"/>
    </location>
</feature>
<feature type="compositionally biased region" description="Polar residues" evidence="5">
    <location>
        <begin position="288"/>
        <end position="309"/>
    </location>
</feature>
<dbReference type="Pfam" id="PF08573">
    <property type="entry name" value="SAE2"/>
    <property type="match status" value="1"/>
</dbReference>